<keyword evidence="3" id="KW-0333">Golgi apparatus</keyword>
<accession>A0ABY7DJK0</accession>
<feature type="compositionally biased region" description="Polar residues" evidence="5">
    <location>
        <begin position="31"/>
        <end position="40"/>
    </location>
</feature>
<feature type="region of interest" description="Disordered" evidence="5">
    <location>
        <begin position="168"/>
        <end position="189"/>
    </location>
</feature>
<dbReference type="EMBL" id="CP111014">
    <property type="protein sequence ID" value="WAQ97837.1"/>
    <property type="molecule type" value="Genomic_DNA"/>
</dbReference>
<feature type="compositionally biased region" description="Basic residues" evidence="5">
    <location>
        <begin position="41"/>
        <end position="50"/>
    </location>
</feature>
<dbReference type="PANTHER" id="PTHR14899">
    <property type="entry name" value="G KINASE ANCHORING PROTEIN 1"/>
    <property type="match status" value="1"/>
</dbReference>
<gene>
    <name evidence="6" type="ORF">MAR_022210</name>
</gene>
<dbReference type="InterPro" id="IPR026109">
    <property type="entry name" value="GKAP1"/>
</dbReference>
<feature type="compositionally biased region" description="Polar residues" evidence="5">
    <location>
        <begin position="1"/>
        <end position="10"/>
    </location>
</feature>
<comment type="subcellular location">
    <subcellularLocation>
        <location evidence="1">Golgi apparatus</location>
    </subcellularLocation>
</comment>
<dbReference type="Gene3D" id="1.20.5.1700">
    <property type="match status" value="1"/>
</dbReference>
<evidence type="ECO:0000256" key="4">
    <source>
        <dbReference type="ARBA" id="ARBA00023054"/>
    </source>
</evidence>
<evidence type="ECO:0000313" key="7">
    <source>
        <dbReference type="Proteomes" id="UP001164746"/>
    </source>
</evidence>
<evidence type="ECO:0000256" key="2">
    <source>
        <dbReference type="ARBA" id="ARBA00006662"/>
    </source>
</evidence>
<evidence type="ECO:0000256" key="5">
    <source>
        <dbReference type="SAM" id="MobiDB-lite"/>
    </source>
</evidence>
<evidence type="ECO:0000256" key="3">
    <source>
        <dbReference type="ARBA" id="ARBA00023034"/>
    </source>
</evidence>
<organism evidence="6 7">
    <name type="scientific">Mya arenaria</name>
    <name type="common">Soft-shell clam</name>
    <dbReference type="NCBI Taxonomy" id="6604"/>
    <lineage>
        <taxon>Eukaryota</taxon>
        <taxon>Metazoa</taxon>
        <taxon>Spiralia</taxon>
        <taxon>Lophotrochozoa</taxon>
        <taxon>Mollusca</taxon>
        <taxon>Bivalvia</taxon>
        <taxon>Autobranchia</taxon>
        <taxon>Heteroconchia</taxon>
        <taxon>Euheterodonta</taxon>
        <taxon>Imparidentia</taxon>
        <taxon>Neoheterodontei</taxon>
        <taxon>Myida</taxon>
        <taxon>Myoidea</taxon>
        <taxon>Myidae</taxon>
        <taxon>Mya</taxon>
    </lineage>
</organism>
<dbReference type="Proteomes" id="UP001164746">
    <property type="component" value="Chromosome 3"/>
</dbReference>
<keyword evidence="7" id="KW-1185">Reference proteome</keyword>
<reference evidence="6" key="1">
    <citation type="submission" date="2022-11" db="EMBL/GenBank/DDBJ databases">
        <title>Centuries of genome instability and evolution in soft-shell clam transmissible cancer (bioRxiv).</title>
        <authorList>
            <person name="Hart S.F.M."/>
            <person name="Yonemitsu M.A."/>
            <person name="Giersch R.M."/>
            <person name="Beal B.F."/>
            <person name="Arriagada G."/>
            <person name="Davis B.W."/>
            <person name="Ostrander E.A."/>
            <person name="Goff S.P."/>
            <person name="Metzger M.J."/>
        </authorList>
    </citation>
    <scope>NUCLEOTIDE SEQUENCE</scope>
    <source>
        <strain evidence="6">MELC-2E11</strain>
        <tissue evidence="6">Siphon/mantle</tissue>
    </source>
</reference>
<feature type="region of interest" description="Disordered" evidence="5">
    <location>
        <begin position="1"/>
        <end position="91"/>
    </location>
</feature>
<proteinExistence type="inferred from homology"/>
<sequence>MASIKVQQSRFALLKVEDDDSDDNSSKSTQRKGSANQTGGQKKKNKKKKHQQENEQLKHLAFGLPAKGHHGSAVVQNGSKPKRSTEQQWDEWQKVDEEQYAAESVITAKYQEQINKMEKEIEFLRATMKKQEGEMKDKAEVLMQVHQLTEVKDELTDQVADLTAELEKERSKLHAAKSEIEKLKGGKHK</sequence>
<name>A0ABY7DJK0_MYAAR</name>
<protein>
    <submittedName>
        <fullName evidence="6">GKAP1-like protein</fullName>
    </submittedName>
</protein>
<keyword evidence="4" id="KW-0175">Coiled coil</keyword>
<comment type="similarity">
    <text evidence="2">Belongs to the GKAP1 family.</text>
</comment>
<evidence type="ECO:0000313" key="6">
    <source>
        <dbReference type="EMBL" id="WAQ97837.1"/>
    </source>
</evidence>
<dbReference type="PANTHER" id="PTHR14899:SF0">
    <property type="entry name" value="G KINASE-ANCHORING PROTEIN 1"/>
    <property type="match status" value="1"/>
</dbReference>
<evidence type="ECO:0000256" key="1">
    <source>
        <dbReference type="ARBA" id="ARBA00004555"/>
    </source>
</evidence>